<keyword evidence="3" id="KW-1185">Reference proteome</keyword>
<evidence type="ECO:0000313" key="2">
    <source>
        <dbReference type="EMBL" id="MFA9479715.1"/>
    </source>
</evidence>
<protein>
    <submittedName>
        <fullName evidence="2">Uncharacterized protein</fullName>
    </submittedName>
</protein>
<gene>
    <name evidence="2" type="ORF">ACERK3_15620</name>
</gene>
<dbReference type="EMBL" id="JBGUBD010000011">
    <property type="protein sequence ID" value="MFA9479715.1"/>
    <property type="molecule type" value="Genomic_DNA"/>
</dbReference>
<organism evidence="2 3">
    <name type="scientific">Natronomicrosphaera hydrolytica</name>
    <dbReference type="NCBI Taxonomy" id="3242702"/>
    <lineage>
        <taxon>Bacteria</taxon>
        <taxon>Pseudomonadati</taxon>
        <taxon>Planctomycetota</taxon>
        <taxon>Phycisphaerae</taxon>
        <taxon>Phycisphaerales</taxon>
        <taxon>Phycisphaeraceae</taxon>
        <taxon>Natronomicrosphaera</taxon>
    </lineage>
</organism>
<evidence type="ECO:0000256" key="1">
    <source>
        <dbReference type="SAM" id="SignalP"/>
    </source>
</evidence>
<keyword evidence="1" id="KW-0732">Signal</keyword>
<dbReference type="Proteomes" id="UP001575105">
    <property type="component" value="Unassembled WGS sequence"/>
</dbReference>
<comment type="caution">
    <text evidence="2">The sequence shown here is derived from an EMBL/GenBank/DDBJ whole genome shotgun (WGS) entry which is preliminary data.</text>
</comment>
<proteinExistence type="predicted"/>
<evidence type="ECO:0000313" key="3">
    <source>
        <dbReference type="Proteomes" id="UP001575105"/>
    </source>
</evidence>
<reference evidence="2 3" key="1">
    <citation type="submission" date="2024-08" db="EMBL/GenBank/DDBJ databases">
        <title>Whole-genome sequencing of halo(alkali)philic microorganisms from hypersaline lakes.</title>
        <authorList>
            <person name="Sorokin D.Y."/>
            <person name="Merkel A.Y."/>
            <person name="Messina E."/>
            <person name="Yakimov M."/>
        </authorList>
    </citation>
    <scope>NUCLEOTIDE SEQUENCE [LARGE SCALE GENOMIC DNA]</scope>
    <source>
        <strain evidence="2 3">AB-hyl4</strain>
    </source>
</reference>
<dbReference type="RefSeq" id="WP_425346638.1">
    <property type="nucleotide sequence ID" value="NZ_JBGUBD010000011.1"/>
</dbReference>
<feature type="chain" id="PRO_5046278924" evidence="1">
    <location>
        <begin position="24"/>
        <end position="168"/>
    </location>
</feature>
<sequence length="168" mass="18041">MRKIYPVIIVAAAVLLAAQVAITGAPGEASGPSPDTTTSDTWGTWHGLWTDGNGGTLRVVDRGDTILFDLDVMRGPTAHVGYIAGQAERNRTLARFSDKDRFIPEKPDDDAATWLTFIHRGDTLELAGVHTQPYHGARAFFDGHYTQVGPLSEPDVAEVEAGIAEVGE</sequence>
<feature type="signal peptide" evidence="1">
    <location>
        <begin position="1"/>
        <end position="23"/>
    </location>
</feature>
<accession>A0ABV4U7Y0</accession>
<name>A0ABV4U7Y0_9BACT</name>